<name>A0AAJ6VUR0_9ACAR</name>
<dbReference type="RefSeq" id="XP_003737246.1">
    <property type="nucleotide sequence ID" value="XM_003737198.2"/>
</dbReference>
<dbReference type="AlphaFoldDB" id="A0AAJ6VUR0"/>
<dbReference type="KEGG" id="goe:100904781"/>
<evidence type="ECO:0000313" key="12">
    <source>
        <dbReference type="RefSeq" id="XP_003737246.1"/>
    </source>
</evidence>
<dbReference type="PROSITE" id="PS51419">
    <property type="entry name" value="RAB"/>
    <property type="match status" value="1"/>
</dbReference>
<dbReference type="NCBIfam" id="TIGR00231">
    <property type="entry name" value="small_GTP"/>
    <property type="match status" value="1"/>
</dbReference>
<comment type="similarity">
    <text evidence="9">Belongs to the small GTPase superfamily. RasD family.</text>
</comment>
<evidence type="ECO:0000256" key="4">
    <source>
        <dbReference type="ARBA" id="ARBA00022741"/>
    </source>
</evidence>
<protein>
    <submittedName>
        <fullName evidence="12">Dexamethasone-induced Ras-related protein 1</fullName>
    </submittedName>
</protein>
<organism evidence="11 12">
    <name type="scientific">Galendromus occidentalis</name>
    <name type="common">western predatory mite</name>
    <dbReference type="NCBI Taxonomy" id="34638"/>
    <lineage>
        <taxon>Eukaryota</taxon>
        <taxon>Metazoa</taxon>
        <taxon>Ecdysozoa</taxon>
        <taxon>Arthropoda</taxon>
        <taxon>Chelicerata</taxon>
        <taxon>Arachnida</taxon>
        <taxon>Acari</taxon>
        <taxon>Parasitiformes</taxon>
        <taxon>Mesostigmata</taxon>
        <taxon>Gamasina</taxon>
        <taxon>Phytoseioidea</taxon>
        <taxon>Phytoseiidae</taxon>
        <taxon>Typhlodrominae</taxon>
        <taxon>Galendromus</taxon>
    </lineage>
</organism>
<keyword evidence="3" id="KW-0488">Methylation</keyword>
<evidence type="ECO:0000313" key="11">
    <source>
        <dbReference type="Proteomes" id="UP000694867"/>
    </source>
</evidence>
<dbReference type="GO" id="GO:0005886">
    <property type="term" value="C:plasma membrane"/>
    <property type="evidence" value="ECO:0007669"/>
    <property type="project" value="UniProtKB-SubCell"/>
</dbReference>
<reference evidence="12" key="1">
    <citation type="submission" date="2025-08" db="UniProtKB">
        <authorList>
            <consortium name="RefSeq"/>
        </authorList>
    </citation>
    <scope>IDENTIFICATION</scope>
</reference>
<evidence type="ECO:0000256" key="10">
    <source>
        <dbReference type="SAM" id="MobiDB-lite"/>
    </source>
</evidence>
<dbReference type="GeneID" id="100904781"/>
<dbReference type="PANTHER" id="PTHR46149:SF7">
    <property type="entry name" value="GTP-BINDING PROTEIN DI-RAS2"/>
    <property type="match status" value="1"/>
</dbReference>
<evidence type="ECO:0000256" key="6">
    <source>
        <dbReference type="ARBA" id="ARBA00023136"/>
    </source>
</evidence>
<evidence type="ECO:0000256" key="3">
    <source>
        <dbReference type="ARBA" id="ARBA00022481"/>
    </source>
</evidence>
<dbReference type="PRINTS" id="PR00449">
    <property type="entry name" value="RASTRNSFRMNG"/>
</dbReference>
<comment type="subcellular location">
    <subcellularLocation>
        <location evidence="1">Cell membrane</location>
        <topology evidence="1">Lipid-anchor</topology>
    </subcellularLocation>
</comment>
<sequence>MPGKTEILPTIDECSAKAKDHYKLVVLGDAKVGKTSIIHRFLYDKMPAKYRATVEEFHQGEFDMNGTSLTLNIVDTSGTYPFPAMRRLAITTGDAFVLVYGIDSQESFEQVRLLRDEVLQFCNKRAHIIVVGNKCDLEERRQIKREIAETLVEIDWEHGFIEASAERGVNVIQTFKKLMNISKIPMELTPKALEKQRRKSLPVHNTQPTMKDKTLLKRNSCNVS</sequence>
<dbReference type="SMART" id="SM00174">
    <property type="entry name" value="RHO"/>
    <property type="match status" value="1"/>
</dbReference>
<dbReference type="InterPro" id="IPR027417">
    <property type="entry name" value="P-loop_NTPase"/>
</dbReference>
<evidence type="ECO:0000256" key="5">
    <source>
        <dbReference type="ARBA" id="ARBA00023134"/>
    </source>
</evidence>
<keyword evidence="6" id="KW-0472">Membrane</keyword>
<keyword evidence="7" id="KW-0449">Lipoprotein</keyword>
<dbReference type="PANTHER" id="PTHR46149">
    <property type="entry name" value="MIP08469P"/>
    <property type="match status" value="1"/>
</dbReference>
<dbReference type="SMART" id="SM00175">
    <property type="entry name" value="RAB"/>
    <property type="match status" value="1"/>
</dbReference>
<proteinExistence type="inferred from homology"/>
<dbReference type="GO" id="GO:0003924">
    <property type="term" value="F:GTPase activity"/>
    <property type="evidence" value="ECO:0007669"/>
    <property type="project" value="InterPro"/>
</dbReference>
<dbReference type="Pfam" id="PF00071">
    <property type="entry name" value="Ras"/>
    <property type="match status" value="1"/>
</dbReference>
<evidence type="ECO:0000256" key="1">
    <source>
        <dbReference type="ARBA" id="ARBA00004193"/>
    </source>
</evidence>
<dbReference type="Gene3D" id="3.40.50.300">
    <property type="entry name" value="P-loop containing nucleotide triphosphate hydrolases"/>
    <property type="match status" value="1"/>
</dbReference>
<keyword evidence="5" id="KW-0342">GTP-binding</keyword>
<dbReference type="GO" id="GO:0005525">
    <property type="term" value="F:GTP binding"/>
    <property type="evidence" value="ECO:0007669"/>
    <property type="project" value="UniProtKB-KW"/>
</dbReference>
<keyword evidence="2" id="KW-1003">Cell membrane</keyword>
<evidence type="ECO:0000256" key="9">
    <source>
        <dbReference type="ARBA" id="ARBA00038061"/>
    </source>
</evidence>
<gene>
    <name evidence="12" type="primary">LOC100904781</name>
</gene>
<dbReference type="SUPFAM" id="SSF52540">
    <property type="entry name" value="P-loop containing nucleoside triphosphate hydrolases"/>
    <property type="match status" value="1"/>
</dbReference>
<keyword evidence="8" id="KW-0636">Prenylation</keyword>
<dbReference type="PROSITE" id="PS51421">
    <property type="entry name" value="RAS"/>
    <property type="match status" value="1"/>
</dbReference>
<evidence type="ECO:0000256" key="8">
    <source>
        <dbReference type="ARBA" id="ARBA00023289"/>
    </source>
</evidence>
<dbReference type="InterPro" id="IPR052236">
    <property type="entry name" value="Small_GTPase_RasD"/>
</dbReference>
<dbReference type="InterPro" id="IPR001806">
    <property type="entry name" value="Small_GTPase"/>
</dbReference>
<feature type="region of interest" description="Disordered" evidence="10">
    <location>
        <begin position="195"/>
        <end position="224"/>
    </location>
</feature>
<dbReference type="SMART" id="SM00173">
    <property type="entry name" value="RAS"/>
    <property type="match status" value="1"/>
</dbReference>
<evidence type="ECO:0000256" key="7">
    <source>
        <dbReference type="ARBA" id="ARBA00023288"/>
    </source>
</evidence>
<keyword evidence="11" id="KW-1185">Reference proteome</keyword>
<accession>A0AAJ6VUR0</accession>
<dbReference type="FunFam" id="3.40.50.300:FF:000475">
    <property type="entry name" value="GTP-binding protein Rhes"/>
    <property type="match status" value="1"/>
</dbReference>
<dbReference type="Proteomes" id="UP000694867">
    <property type="component" value="Unplaced"/>
</dbReference>
<dbReference type="InterPro" id="IPR005225">
    <property type="entry name" value="Small_GTP-bd"/>
</dbReference>
<evidence type="ECO:0000256" key="2">
    <source>
        <dbReference type="ARBA" id="ARBA00022475"/>
    </source>
</evidence>
<keyword evidence="4" id="KW-0547">Nucleotide-binding</keyword>